<comment type="caution">
    <text evidence="1">The sequence shown here is derived from an EMBL/GenBank/DDBJ whole genome shotgun (WGS) entry which is preliminary data.</text>
</comment>
<accession>A0ACB8E0W5</accession>
<protein>
    <submittedName>
        <fullName evidence="1">Uncharacterized protein</fullName>
    </submittedName>
</protein>
<proteinExistence type="predicted"/>
<evidence type="ECO:0000313" key="2">
    <source>
        <dbReference type="Proteomes" id="UP000821865"/>
    </source>
</evidence>
<gene>
    <name evidence="1" type="ORF">HPB49_017000</name>
</gene>
<dbReference type="EMBL" id="CM023470">
    <property type="protein sequence ID" value="KAH7980532.1"/>
    <property type="molecule type" value="Genomic_DNA"/>
</dbReference>
<sequence length="420" mass="45488">MSAYVWVHQLCLASRDRHFYYEGVFADGLELRARFWNERAVGRRRGGVACCQQTARPCAAARASMLSLRQPDYLSPLCGGGGGPERKVRSASEGGHDWAPMSGAPPVEAPPADAWFRPPDYPSFYPRIPFPLAAYGAPPPASLLASRRPYPQPEPPPLPPPPPAFQTRRRSPPSPPYRLPSGKEGSLKHRILQPPASINIVEPPASLLAGAPLSAPPVRSRALEVPQLAVAASSSSSSSSSSGQVPGALHYPAYFVKGSIIQLGSGLLKKVEDLRTEDFVSSANLSRDLRIDSSRVLRVAEAPSKGDGVALLSFSVGQNQVQVTVEAPVEHPFFVFNRGWSSCNPERSLQRYQLQCHRLSVGDVCISLTHRARRTGLPPRPPPTAPGADPMNPLSIREPGPRKRRWSAPDQVAPVSERTT</sequence>
<evidence type="ECO:0000313" key="1">
    <source>
        <dbReference type="EMBL" id="KAH7980532.1"/>
    </source>
</evidence>
<keyword evidence="2" id="KW-1185">Reference proteome</keyword>
<name>A0ACB8E0W5_DERSI</name>
<reference evidence="1" key="1">
    <citation type="submission" date="2020-05" db="EMBL/GenBank/DDBJ databases">
        <title>Large-scale comparative analyses of tick genomes elucidate their genetic diversity and vector capacities.</title>
        <authorList>
            <person name="Jia N."/>
            <person name="Wang J."/>
            <person name="Shi W."/>
            <person name="Du L."/>
            <person name="Sun Y."/>
            <person name="Zhan W."/>
            <person name="Jiang J."/>
            <person name="Wang Q."/>
            <person name="Zhang B."/>
            <person name="Ji P."/>
            <person name="Sakyi L.B."/>
            <person name="Cui X."/>
            <person name="Yuan T."/>
            <person name="Jiang B."/>
            <person name="Yang W."/>
            <person name="Lam T.T.-Y."/>
            <person name="Chang Q."/>
            <person name="Ding S."/>
            <person name="Wang X."/>
            <person name="Zhu J."/>
            <person name="Ruan X."/>
            <person name="Zhao L."/>
            <person name="Wei J."/>
            <person name="Que T."/>
            <person name="Du C."/>
            <person name="Cheng J."/>
            <person name="Dai P."/>
            <person name="Han X."/>
            <person name="Huang E."/>
            <person name="Gao Y."/>
            <person name="Liu J."/>
            <person name="Shao H."/>
            <person name="Ye R."/>
            <person name="Li L."/>
            <person name="Wei W."/>
            <person name="Wang X."/>
            <person name="Wang C."/>
            <person name="Yang T."/>
            <person name="Huo Q."/>
            <person name="Li W."/>
            <person name="Guo W."/>
            <person name="Chen H."/>
            <person name="Zhou L."/>
            <person name="Ni X."/>
            <person name="Tian J."/>
            <person name="Zhou Y."/>
            <person name="Sheng Y."/>
            <person name="Liu T."/>
            <person name="Pan Y."/>
            <person name="Xia L."/>
            <person name="Li J."/>
            <person name="Zhao F."/>
            <person name="Cao W."/>
        </authorList>
    </citation>
    <scope>NUCLEOTIDE SEQUENCE</scope>
    <source>
        <strain evidence="1">Dsil-2018</strain>
    </source>
</reference>
<dbReference type="Proteomes" id="UP000821865">
    <property type="component" value="Chromosome 1"/>
</dbReference>
<organism evidence="1 2">
    <name type="scientific">Dermacentor silvarum</name>
    <name type="common">Tick</name>
    <dbReference type="NCBI Taxonomy" id="543639"/>
    <lineage>
        <taxon>Eukaryota</taxon>
        <taxon>Metazoa</taxon>
        <taxon>Ecdysozoa</taxon>
        <taxon>Arthropoda</taxon>
        <taxon>Chelicerata</taxon>
        <taxon>Arachnida</taxon>
        <taxon>Acari</taxon>
        <taxon>Parasitiformes</taxon>
        <taxon>Ixodida</taxon>
        <taxon>Ixodoidea</taxon>
        <taxon>Ixodidae</taxon>
        <taxon>Rhipicephalinae</taxon>
        <taxon>Dermacentor</taxon>
    </lineage>
</organism>